<accession>A0ABV4FJR1</accession>
<evidence type="ECO:0000313" key="3">
    <source>
        <dbReference type="Proteomes" id="UP001565369"/>
    </source>
</evidence>
<evidence type="ECO:0000313" key="2">
    <source>
        <dbReference type="EMBL" id="MEY9451189.1"/>
    </source>
</evidence>
<keyword evidence="3" id="KW-1185">Reference proteome</keyword>
<evidence type="ECO:0000256" key="1">
    <source>
        <dbReference type="SAM" id="MobiDB-lite"/>
    </source>
</evidence>
<organism evidence="2 3">
    <name type="scientific">Bradyrhizobium ottawaense</name>
    <dbReference type="NCBI Taxonomy" id="931866"/>
    <lineage>
        <taxon>Bacteria</taxon>
        <taxon>Pseudomonadati</taxon>
        <taxon>Pseudomonadota</taxon>
        <taxon>Alphaproteobacteria</taxon>
        <taxon>Hyphomicrobiales</taxon>
        <taxon>Nitrobacteraceae</taxon>
        <taxon>Bradyrhizobium</taxon>
    </lineage>
</organism>
<proteinExistence type="predicted"/>
<dbReference type="EMBL" id="JBGBZJ010000001">
    <property type="protein sequence ID" value="MEY9451189.1"/>
    <property type="molecule type" value="Genomic_DNA"/>
</dbReference>
<comment type="caution">
    <text evidence="2">The sequence shown here is derived from an EMBL/GenBank/DDBJ whole genome shotgun (WGS) entry which is preliminary data.</text>
</comment>
<reference evidence="2 3" key="1">
    <citation type="submission" date="2024-07" db="EMBL/GenBank/DDBJ databases">
        <title>Genomic Encyclopedia of Type Strains, Phase V (KMG-V): Genome sequencing to study the core and pangenomes of soil and plant-associated prokaryotes.</title>
        <authorList>
            <person name="Whitman W."/>
        </authorList>
    </citation>
    <scope>NUCLEOTIDE SEQUENCE [LARGE SCALE GENOMIC DNA]</scope>
    <source>
        <strain evidence="2 3">USDA 152</strain>
    </source>
</reference>
<name>A0ABV4FJR1_9BRAD</name>
<feature type="region of interest" description="Disordered" evidence="1">
    <location>
        <begin position="49"/>
        <end position="72"/>
    </location>
</feature>
<dbReference type="Proteomes" id="UP001565369">
    <property type="component" value="Unassembled WGS sequence"/>
</dbReference>
<gene>
    <name evidence="2" type="ORF">ABIG07_000137</name>
</gene>
<protein>
    <submittedName>
        <fullName evidence="2">Uncharacterized protein</fullName>
    </submittedName>
</protein>
<sequence length="72" mass="7951">MLPSPLLSDSDERITRIRFFARNQSLTGAKYCWTILAVGIGCRASMAPDAKPGRLEGRPRSARQARSVLFGE</sequence>